<feature type="compositionally biased region" description="Polar residues" evidence="1">
    <location>
        <begin position="252"/>
        <end position="268"/>
    </location>
</feature>
<dbReference type="AlphaFoldDB" id="A0A1J9P324"/>
<dbReference type="EMBL" id="LGRN01000693">
    <property type="protein sequence ID" value="OJD10776.1"/>
    <property type="molecule type" value="Genomic_DNA"/>
</dbReference>
<feature type="region of interest" description="Disordered" evidence="1">
    <location>
        <begin position="190"/>
        <end position="210"/>
    </location>
</feature>
<organism evidence="2 3">
    <name type="scientific">Emergomyces pasteurianus Ep9510</name>
    <dbReference type="NCBI Taxonomy" id="1447872"/>
    <lineage>
        <taxon>Eukaryota</taxon>
        <taxon>Fungi</taxon>
        <taxon>Dikarya</taxon>
        <taxon>Ascomycota</taxon>
        <taxon>Pezizomycotina</taxon>
        <taxon>Eurotiomycetes</taxon>
        <taxon>Eurotiomycetidae</taxon>
        <taxon>Onygenales</taxon>
        <taxon>Ajellomycetaceae</taxon>
        <taxon>Emergomyces</taxon>
    </lineage>
</organism>
<gene>
    <name evidence="2" type="ORF">AJ78_08306</name>
</gene>
<proteinExistence type="predicted"/>
<protein>
    <submittedName>
        <fullName evidence="2">Uncharacterized protein</fullName>
    </submittedName>
</protein>
<reference evidence="2 3" key="1">
    <citation type="submission" date="2015-07" db="EMBL/GenBank/DDBJ databases">
        <title>Emmonsia species relationships and genome sequence.</title>
        <authorList>
            <consortium name="The Broad Institute Genomics Platform"/>
            <person name="Cuomo C.A."/>
            <person name="Munoz J.F."/>
            <person name="Imamovic A."/>
            <person name="Priest M.E."/>
            <person name="Young S."/>
            <person name="Clay O.K."/>
            <person name="McEwen J.G."/>
        </authorList>
    </citation>
    <scope>NUCLEOTIDE SEQUENCE [LARGE SCALE GENOMIC DNA]</scope>
    <source>
        <strain evidence="2 3">UAMH 9510</strain>
    </source>
</reference>
<evidence type="ECO:0000313" key="2">
    <source>
        <dbReference type="EMBL" id="OJD10776.1"/>
    </source>
</evidence>
<dbReference type="OrthoDB" id="4526074at2759"/>
<feature type="compositionally biased region" description="Polar residues" evidence="1">
    <location>
        <begin position="201"/>
        <end position="210"/>
    </location>
</feature>
<feature type="region of interest" description="Disordered" evidence="1">
    <location>
        <begin position="236"/>
        <end position="270"/>
    </location>
</feature>
<evidence type="ECO:0000256" key="1">
    <source>
        <dbReference type="SAM" id="MobiDB-lite"/>
    </source>
</evidence>
<name>A0A1J9P324_9EURO</name>
<accession>A0A1J9P324</accession>
<dbReference type="Proteomes" id="UP000182235">
    <property type="component" value="Unassembled WGS sequence"/>
</dbReference>
<sequence>MSAGLVLSQFKALAARTESMLLKLTGRKIRPTRDQRDEFRKLRGRMDSSWAALNAAIAKLNHCEDEDIAIANQIRDTKNYQSITSPILMNLRRNLELIYIGLKDSELDSEQAMALPPSSWKTSGGMPDGTFDFVIDDTYTERIPLLSSDILQTLQSLEKEEPLNTCDMFRELVSGLSESALANQRETLNPFGKRGHGVESPASSLASNREQQFQEVDYRPYMGFVAPVYSTYQTCDRNGNGSHTERGRPFSDGNQPQVRDQTPQTSMTDNREGYIYINAPASSIAVLLEPFKTAVQNSKLWIQERRQGLEKTGCLATLFPKDDTQNISLTISCASKNGYRLNSIYRMKLTMSF</sequence>
<dbReference type="VEuPathDB" id="FungiDB:AJ78_08306"/>
<comment type="caution">
    <text evidence="2">The sequence shown here is derived from an EMBL/GenBank/DDBJ whole genome shotgun (WGS) entry which is preliminary data.</text>
</comment>
<evidence type="ECO:0000313" key="3">
    <source>
        <dbReference type="Proteomes" id="UP000182235"/>
    </source>
</evidence>
<keyword evidence="3" id="KW-1185">Reference proteome</keyword>